<name>L8X5G7_THACA</name>
<accession>L8X5G7</accession>
<evidence type="ECO:0000313" key="1">
    <source>
        <dbReference type="EMBL" id="ELU44332.1"/>
    </source>
</evidence>
<dbReference type="Proteomes" id="UP000011668">
    <property type="component" value="Unassembled WGS sequence"/>
</dbReference>
<proteinExistence type="predicted"/>
<organism evidence="1 2">
    <name type="scientific">Thanatephorus cucumeris (strain AG1-IA)</name>
    <name type="common">Rice sheath blight fungus</name>
    <name type="synonym">Rhizoctonia solani</name>
    <dbReference type="NCBI Taxonomy" id="983506"/>
    <lineage>
        <taxon>Eukaryota</taxon>
        <taxon>Fungi</taxon>
        <taxon>Dikarya</taxon>
        <taxon>Basidiomycota</taxon>
        <taxon>Agaricomycotina</taxon>
        <taxon>Agaricomycetes</taxon>
        <taxon>Cantharellales</taxon>
        <taxon>Ceratobasidiaceae</taxon>
        <taxon>Rhizoctonia</taxon>
        <taxon>Rhizoctonia solani AG-1</taxon>
    </lineage>
</organism>
<sequence length="196" mass="22374">MALSCTSMSCLVAQHRLGDPAVSFTTILDHYLGRTSPLCLSPRVDNTLEPFSHLNLTPIITCLYGNLGPRYLGFSIITPVHRNDETSNRYGAVPTREGWATRPRERRENDWDNTLSIGCISMRRAILVSGIVRNTLKHLDGITFALFSPYSMRVALQFISKYHDRVEVGTLSLVLSCFEYSPFDMRWQFVYMIFEQ</sequence>
<keyword evidence="2" id="KW-1185">Reference proteome</keyword>
<dbReference type="HOGENOM" id="CLU_1391075_0_0_1"/>
<reference evidence="1 2" key="1">
    <citation type="journal article" date="2013" name="Nat. Commun.">
        <title>The evolution and pathogenic mechanisms of the rice sheath blight pathogen.</title>
        <authorList>
            <person name="Zheng A."/>
            <person name="Lin R."/>
            <person name="Xu L."/>
            <person name="Qin P."/>
            <person name="Tang C."/>
            <person name="Ai P."/>
            <person name="Zhang D."/>
            <person name="Liu Y."/>
            <person name="Sun Z."/>
            <person name="Feng H."/>
            <person name="Wang Y."/>
            <person name="Chen Y."/>
            <person name="Liang X."/>
            <person name="Fu R."/>
            <person name="Li Q."/>
            <person name="Zhang J."/>
            <person name="Yu X."/>
            <person name="Xie Z."/>
            <person name="Ding L."/>
            <person name="Guan P."/>
            <person name="Tang J."/>
            <person name="Liang Y."/>
            <person name="Wang S."/>
            <person name="Deng Q."/>
            <person name="Li S."/>
            <person name="Zhu J."/>
            <person name="Wang L."/>
            <person name="Liu H."/>
            <person name="Li P."/>
        </authorList>
    </citation>
    <scope>NUCLEOTIDE SEQUENCE [LARGE SCALE GENOMIC DNA]</scope>
    <source>
        <strain evidence="2">AG-1 IA</strain>
    </source>
</reference>
<dbReference type="AlphaFoldDB" id="L8X5G7"/>
<protein>
    <submittedName>
        <fullName evidence="1">Uncharacterized protein</fullName>
    </submittedName>
</protein>
<comment type="caution">
    <text evidence="1">The sequence shown here is derived from an EMBL/GenBank/DDBJ whole genome shotgun (WGS) entry which is preliminary data.</text>
</comment>
<gene>
    <name evidence="1" type="ORF">AG1IA_01638</name>
</gene>
<dbReference type="EMBL" id="AFRT01000351">
    <property type="protein sequence ID" value="ELU44332.1"/>
    <property type="molecule type" value="Genomic_DNA"/>
</dbReference>
<evidence type="ECO:0000313" key="2">
    <source>
        <dbReference type="Proteomes" id="UP000011668"/>
    </source>
</evidence>